<dbReference type="AlphaFoldDB" id="A0A9P6CKN9"/>
<evidence type="ECO:0000256" key="1">
    <source>
        <dbReference type="SAM" id="MobiDB-lite"/>
    </source>
</evidence>
<dbReference type="EMBL" id="MU156176">
    <property type="protein sequence ID" value="KAF9470196.1"/>
    <property type="molecule type" value="Genomic_DNA"/>
</dbReference>
<sequence length="172" mass="18508">RAQDTDTTWEAQKREENNSQGDDESSSPCSIPHTHNSSVYQQSVSKSKQGGEENTKGDPRAGGLPGLAEFEFGLLAADWLLSSAIDARIINKTPVVAQEVQQIWGEVPLGRREKKIDGLVGRVMLWPAVYAGRGGGMVRLLCMGAGAGQGLEDAAKYIQTMQNLMLGALHSL</sequence>
<feature type="compositionally biased region" description="Polar residues" evidence="1">
    <location>
        <begin position="26"/>
        <end position="36"/>
    </location>
</feature>
<reference evidence="2" key="1">
    <citation type="submission" date="2020-11" db="EMBL/GenBank/DDBJ databases">
        <authorList>
            <consortium name="DOE Joint Genome Institute"/>
            <person name="Ahrendt S."/>
            <person name="Riley R."/>
            <person name="Andreopoulos W."/>
            <person name="Labutti K."/>
            <person name="Pangilinan J."/>
            <person name="Ruiz-Duenas F.J."/>
            <person name="Barrasa J.M."/>
            <person name="Sanchez-Garcia M."/>
            <person name="Camarero S."/>
            <person name="Miyauchi S."/>
            <person name="Serrano A."/>
            <person name="Linde D."/>
            <person name="Babiker R."/>
            <person name="Drula E."/>
            <person name="Ayuso-Fernandez I."/>
            <person name="Pacheco R."/>
            <person name="Padilla G."/>
            <person name="Ferreira P."/>
            <person name="Barriuso J."/>
            <person name="Kellner H."/>
            <person name="Castanera R."/>
            <person name="Alfaro M."/>
            <person name="Ramirez L."/>
            <person name="Pisabarro A.G."/>
            <person name="Kuo A."/>
            <person name="Tritt A."/>
            <person name="Lipzen A."/>
            <person name="He G."/>
            <person name="Yan M."/>
            <person name="Ng V."/>
            <person name="Cullen D."/>
            <person name="Martin F."/>
            <person name="Rosso M.-N."/>
            <person name="Henrissat B."/>
            <person name="Hibbett D."/>
            <person name="Martinez A.T."/>
            <person name="Grigoriev I.V."/>
        </authorList>
    </citation>
    <scope>NUCLEOTIDE SEQUENCE</scope>
    <source>
        <strain evidence="2">CIRM-BRFM 674</strain>
    </source>
</reference>
<feature type="compositionally biased region" description="Low complexity" evidence="1">
    <location>
        <begin position="37"/>
        <end position="48"/>
    </location>
</feature>
<evidence type="ECO:0000313" key="2">
    <source>
        <dbReference type="EMBL" id="KAF9470196.1"/>
    </source>
</evidence>
<feature type="region of interest" description="Disordered" evidence="1">
    <location>
        <begin position="1"/>
        <end position="62"/>
    </location>
</feature>
<accession>A0A9P6CKN9</accession>
<proteinExistence type="predicted"/>
<organism evidence="2 3">
    <name type="scientific">Pholiota conissans</name>
    <dbReference type="NCBI Taxonomy" id="109636"/>
    <lineage>
        <taxon>Eukaryota</taxon>
        <taxon>Fungi</taxon>
        <taxon>Dikarya</taxon>
        <taxon>Basidiomycota</taxon>
        <taxon>Agaricomycotina</taxon>
        <taxon>Agaricomycetes</taxon>
        <taxon>Agaricomycetidae</taxon>
        <taxon>Agaricales</taxon>
        <taxon>Agaricineae</taxon>
        <taxon>Strophariaceae</taxon>
        <taxon>Pholiota</taxon>
    </lineage>
</organism>
<protein>
    <submittedName>
        <fullName evidence="2">Uncharacterized protein</fullName>
    </submittedName>
</protein>
<dbReference type="Proteomes" id="UP000807469">
    <property type="component" value="Unassembled WGS sequence"/>
</dbReference>
<comment type="caution">
    <text evidence="2">The sequence shown here is derived from an EMBL/GenBank/DDBJ whole genome shotgun (WGS) entry which is preliminary data.</text>
</comment>
<feature type="compositionally biased region" description="Basic and acidic residues" evidence="1">
    <location>
        <begin position="49"/>
        <end position="59"/>
    </location>
</feature>
<gene>
    <name evidence="2" type="ORF">BDN70DRAFT_902309</name>
</gene>
<name>A0A9P6CKN9_9AGAR</name>
<evidence type="ECO:0000313" key="3">
    <source>
        <dbReference type="Proteomes" id="UP000807469"/>
    </source>
</evidence>
<keyword evidence="3" id="KW-1185">Reference proteome</keyword>
<feature type="non-terminal residue" evidence="2">
    <location>
        <position position="1"/>
    </location>
</feature>
<feature type="compositionally biased region" description="Polar residues" evidence="1">
    <location>
        <begin position="1"/>
        <end position="10"/>
    </location>
</feature>